<dbReference type="PROSITE" id="PS50015">
    <property type="entry name" value="SAP_B"/>
    <property type="match status" value="1"/>
</dbReference>
<organism evidence="4 5">
    <name type="scientific">Steinernema glaseri</name>
    <dbReference type="NCBI Taxonomy" id="37863"/>
    <lineage>
        <taxon>Eukaryota</taxon>
        <taxon>Metazoa</taxon>
        <taxon>Ecdysozoa</taxon>
        <taxon>Nematoda</taxon>
        <taxon>Chromadorea</taxon>
        <taxon>Rhabditida</taxon>
        <taxon>Tylenchina</taxon>
        <taxon>Panagrolaimomorpha</taxon>
        <taxon>Strongyloidoidea</taxon>
        <taxon>Steinernematidae</taxon>
        <taxon>Steinernema</taxon>
    </lineage>
</organism>
<sequence>MKLLHILLLLCFFAIAQAGFICMGCQALVGKLEETIEDDELPIEKKANQICNDLFGHGDGVLGTMDQECKNLADNEIEKVEDDIRNKDQPVKVCRKMRCCK</sequence>
<dbReference type="AlphaFoldDB" id="A0A1I8AUU4"/>
<dbReference type="InterPro" id="IPR008139">
    <property type="entry name" value="SaposinB_dom"/>
</dbReference>
<dbReference type="SUPFAM" id="SSF47862">
    <property type="entry name" value="Saposin"/>
    <property type="match status" value="1"/>
</dbReference>
<dbReference type="WBParaSite" id="L893_g9440.t1">
    <property type="protein sequence ID" value="L893_g9440.t1"/>
    <property type="gene ID" value="L893_g9440"/>
</dbReference>
<feature type="domain" description="Saposin B-type" evidence="3">
    <location>
        <begin position="18"/>
        <end position="101"/>
    </location>
</feature>
<dbReference type="Proteomes" id="UP000095287">
    <property type="component" value="Unplaced"/>
</dbReference>
<evidence type="ECO:0000256" key="1">
    <source>
        <dbReference type="ARBA" id="ARBA00023157"/>
    </source>
</evidence>
<feature type="chain" id="PRO_5009315132" evidence="2">
    <location>
        <begin position="19"/>
        <end position="101"/>
    </location>
</feature>
<feature type="signal peptide" evidence="2">
    <location>
        <begin position="1"/>
        <end position="18"/>
    </location>
</feature>
<dbReference type="InterPro" id="IPR011001">
    <property type="entry name" value="Saposin-like"/>
</dbReference>
<name>A0A1I8AUU4_9BILA</name>
<evidence type="ECO:0000256" key="2">
    <source>
        <dbReference type="SAM" id="SignalP"/>
    </source>
</evidence>
<evidence type="ECO:0000259" key="3">
    <source>
        <dbReference type="PROSITE" id="PS50015"/>
    </source>
</evidence>
<proteinExistence type="predicted"/>
<dbReference type="Gene3D" id="1.10.225.10">
    <property type="entry name" value="Saposin-like"/>
    <property type="match status" value="1"/>
</dbReference>
<dbReference type="SMART" id="SM00741">
    <property type="entry name" value="SapB"/>
    <property type="match status" value="1"/>
</dbReference>
<reference evidence="5" key="1">
    <citation type="submission" date="2016-11" db="UniProtKB">
        <authorList>
            <consortium name="WormBaseParasite"/>
        </authorList>
    </citation>
    <scope>IDENTIFICATION</scope>
</reference>
<keyword evidence="4" id="KW-1185">Reference proteome</keyword>
<accession>A0A1I8AUU4</accession>
<keyword evidence="1" id="KW-1015">Disulfide bond</keyword>
<evidence type="ECO:0000313" key="5">
    <source>
        <dbReference type="WBParaSite" id="L893_g9440.t1"/>
    </source>
</evidence>
<protein>
    <submittedName>
        <fullName evidence="5">Saposin B-type domain-containing protein</fullName>
    </submittedName>
</protein>
<keyword evidence="2" id="KW-0732">Signal</keyword>
<evidence type="ECO:0000313" key="4">
    <source>
        <dbReference type="Proteomes" id="UP000095287"/>
    </source>
</evidence>